<proteinExistence type="inferred from homology"/>
<dbReference type="GO" id="GO:0046872">
    <property type="term" value="F:metal ion binding"/>
    <property type="evidence" value="ECO:0007669"/>
    <property type="project" value="UniProtKB-UniRule"/>
</dbReference>
<dbReference type="PATRIC" id="fig|1073376.3.peg.2088"/>
<dbReference type="PIRSF" id="PIRSF006268">
    <property type="entry name" value="ApbE"/>
    <property type="match status" value="1"/>
</dbReference>
<keyword evidence="12" id="KW-0449">Lipoprotein</keyword>
<evidence type="ECO:0000256" key="3">
    <source>
        <dbReference type="ARBA" id="ARBA00022630"/>
    </source>
</evidence>
<reference evidence="13 14" key="1">
    <citation type="submission" date="2013-10" db="EMBL/GenBank/DDBJ databases">
        <title>The Genome Sequence of Ruminococcus lactaris CC59_002D.</title>
        <authorList>
            <consortium name="The Broad Institute Genomics Platform"/>
            <person name="Earl A."/>
            <person name="Allen-Vercoe E."/>
            <person name="Daigneault M."/>
            <person name="Young S.K."/>
            <person name="Zeng Q."/>
            <person name="Gargeya S."/>
            <person name="Fitzgerald M."/>
            <person name="Abouelleil A."/>
            <person name="Alvarado L."/>
            <person name="Chapman S.B."/>
            <person name="Gainer-Dewar J."/>
            <person name="Goldberg J."/>
            <person name="Griggs A."/>
            <person name="Gujja S."/>
            <person name="Hansen M."/>
            <person name="Howarth C."/>
            <person name="Imamovic A."/>
            <person name="Ireland A."/>
            <person name="Larimer J."/>
            <person name="McCowan C."/>
            <person name="Murphy C."/>
            <person name="Pearson M."/>
            <person name="Poon T.W."/>
            <person name="Priest M."/>
            <person name="Roberts A."/>
            <person name="Saif S."/>
            <person name="Shea T."/>
            <person name="Sykes S."/>
            <person name="Wortman J."/>
            <person name="Nusbaum C."/>
            <person name="Birren B."/>
        </authorList>
    </citation>
    <scope>NUCLEOTIDE SEQUENCE [LARGE SCALE GENOMIC DNA]</scope>
    <source>
        <strain evidence="13 14">CC59_002D</strain>
    </source>
</reference>
<evidence type="ECO:0000313" key="13">
    <source>
        <dbReference type="EMBL" id="ETD19825.1"/>
    </source>
</evidence>
<evidence type="ECO:0000256" key="8">
    <source>
        <dbReference type="ARBA" id="ARBA00031306"/>
    </source>
</evidence>
<comment type="similarity">
    <text evidence="10 12">Belongs to the ApbE family.</text>
</comment>
<dbReference type="PANTHER" id="PTHR30040">
    <property type="entry name" value="THIAMINE BIOSYNTHESIS LIPOPROTEIN APBE"/>
    <property type="match status" value="1"/>
</dbReference>
<feature type="binding site" evidence="11">
    <location>
        <position position="173"/>
    </location>
    <ligand>
        <name>Mg(2+)</name>
        <dbReference type="ChEBI" id="CHEBI:18420"/>
    </ligand>
</feature>
<dbReference type="GO" id="GO:0005886">
    <property type="term" value="C:plasma membrane"/>
    <property type="evidence" value="ECO:0007669"/>
    <property type="project" value="UniProtKB-SubCell"/>
</dbReference>
<organism evidence="13 14">
    <name type="scientific">[Ruminococcus] lactaris CC59_002D</name>
    <dbReference type="NCBI Taxonomy" id="1073376"/>
    <lineage>
        <taxon>Bacteria</taxon>
        <taxon>Bacillati</taxon>
        <taxon>Bacillota</taxon>
        <taxon>Clostridia</taxon>
        <taxon>Lachnospirales</taxon>
        <taxon>Lachnospiraceae</taxon>
        <taxon>Mediterraneibacter</taxon>
    </lineage>
</organism>
<feature type="binding site" evidence="11">
    <location>
        <position position="287"/>
    </location>
    <ligand>
        <name>Mg(2+)</name>
        <dbReference type="ChEBI" id="CHEBI:18420"/>
    </ligand>
</feature>
<evidence type="ECO:0000256" key="7">
    <source>
        <dbReference type="ARBA" id="ARBA00022842"/>
    </source>
</evidence>
<comment type="caution">
    <text evidence="13">The sequence shown here is derived from an EMBL/GenBank/DDBJ whole genome shotgun (WGS) entry which is preliminary data.</text>
</comment>
<evidence type="ECO:0000256" key="5">
    <source>
        <dbReference type="ARBA" id="ARBA00022723"/>
    </source>
</evidence>
<keyword evidence="4 10" id="KW-0808">Transferase</keyword>
<dbReference type="InterPro" id="IPR024932">
    <property type="entry name" value="ApbE"/>
</dbReference>
<dbReference type="PANTHER" id="PTHR30040:SF2">
    <property type="entry name" value="FAD:PROTEIN FMN TRANSFERASE"/>
    <property type="match status" value="1"/>
</dbReference>
<keyword evidence="5 10" id="KW-0479">Metal-binding</keyword>
<evidence type="ECO:0000256" key="4">
    <source>
        <dbReference type="ARBA" id="ARBA00022679"/>
    </source>
</evidence>
<dbReference type="RefSeq" id="WP_023922572.1">
    <property type="nucleotide sequence ID" value="NZ_KI669409.1"/>
</dbReference>
<evidence type="ECO:0000256" key="11">
    <source>
        <dbReference type="PIRSR" id="PIRSR006268-2"/>
    </source>
</evidence>
<dbReference type="EMBL" id="AZJE01000026">
    <property type="protein sequence ID" value="ETD19825.1"/>
    <property type="molecule type" value="Genomic_DNA"/>
</dbReference>
<dbReference type="EC" id="2.7.1.180" evidence="1 10"/>
<name>V8BYG3_9FIRM</name>
<evidence type="ECO:0000313" key="14">
    <source>
        <dbReference type="Proteomes" id="UP000018683"/>
    </source>
</evidence>
<dbReference type="Pfam" id="PF02424">
    <property type="entry name" value="ApbE"/>
    <property type="match status" value="1"/>
</dbReference>
<protein>
    <recommendedName>
        <fullName evidence="2 10">FAD:protein FMN transferase</fullName>
        <ecNumber evidence="1 10">2.7.1.180</ecNumber>
    </recommendedName>
    <alternativeName>
        <fullName evidence="8 10">Flavin transferase</fullName>
    </alternativeName>
</protein>
<feature type="binding site" evidence="11">
    <location>
        <position position="291"/>
    </location>
    <ligand>
        <name>Mg(2+)</name>
        <dbReference type="ChEBI" id="CHEBI:18420"/>
    </ligand>
</feature>
<keyword evidence="7 10" id="KW-0460">Magnesium</keyword>
<dbReference type="Proteomes" id="UP000018683">
    <property type="component" value="Unassembled WGS sequence"/>
</dbReference>
<keyword evidence="3 10" id="KW-0285">Flavoprotein</keyword>
<evidence type="ECO:0000256" key="9">
    <source>
        <dbReference type="ARBA" id="ARBA00048540"/>
    </source>
</evidence>
<evidence type="ECO:0000256" key="6">
    <source>
        <dbReference type="ARBA" id="ARBA00022827"/>
    </source>
</evidence>
<dbReference type="AlphaFoldDB" id="V8BYG3"/>
<dbReference type="HOGENOM" id="CLU_044403_1_0_9"/>
<dbReference type="SUPFAM" id="SSF143631">
    <property type="entry name" value="ApbE-like"/>
    <property type="match status" value="1"/>
</dbReference>
<comment type="subcellular location">
    <subcellularLocation>
        <location evidence="12">Cell inner membrane</location>
        <topology evidence="12">Lipid-anchor</topology>
        <orientation evidence="12">Periplasmic side</orientation>
    </subcellularLocation>
</comment>
<dbReference type="PROSITE" id="PS51257">
    <property type="entry name" value="PROKAR_LIPOPROTEIN"/>
    <property type="match status" value="1"/>
</dbReference>
<dbReference type="GeneID" id="77333984"/>
<comment type="catalytic activity">
    <reaction evidence="9 10 12">
        <text>L-threonyl-[protein] + FAD = FMN-L-threonyl-[protein] + AMP + H(+)</text>
        <dbReference type="Rhea" id="RHEA:36847"/>
        <dbReference type="Rhea" id="RHEA-COMP:11060"/>
        <dbReference type="Rhea" id="RHEA-COMP:11061"/>
        <dbReference type="ChEBI" id="CHEBI:15378"/>
        <dbReference type="ChEBI" id="CHEBI:30013"/>
        <dbReference type="ChEBI" id="CHEBI:57692"/>
        <dbReference type="ChEBI" id="CHEBI:74257"/>
        <dbReference type="ChEBI" id="CHEBI:456215"/>
        <dbReference type="EC" id="2.7.1.180"/>
    </reaction>
</comment>
<dbReference type="GO" id="GO:0016740">
    <property type="term" value="F:transferase activity"/>
    <property type="evidence" value="ECO:0007669"/>
    <property type="project" value="UniProtKB-UniRule"/>
</dbReference>
<gene>
    <name evidence="13" type="ORF">HMPREF1202_02039</name>
</gene>
<evidence type="ECO:0000256" key="2">
    <source>
        <dbReference type="ARBA" id="ARBA00016337"/>
    </source>
</evidence>
<evidence type="ECO:0000256" key="1">
    <source>
        <dbReference type="ARBA" id="ARBA00011955"/>
    </source>
</evidence>
<keyword evidence="6 10" id="KW-0274">FAD</keyword>
<comment type="function">
    <text evidence="12">Flavin transferase that catalyzes the transfer of the FMN moiety of FAD and its covalent binding to the hydroxyl group of a threonine residue in a target flavoprotein.</text>
</comment>
<keyword evidence="12" id="KW-0997">Cell inner membrane</keyword>
<dbReference type="STRING" id="1073376.HMPREF1202_02039"/>
<keyword evidence="12" id="KW-0472">Membrane</keyword>
<evidence type="ECO:0000256" key="12">
    <source>
        <dbReference type="RuleBase" id="RU363002"/>
    </source>
</evidence>
<dbReference type="InterPro" id="IPR003374">
    <property type="entry name" value="ApbE-like_sf"/>
</dbReference>
<dbReference type="Gene3D" id="3.10.520.10">
    <property type="entry name" value="ApbE-like domains"/>
    <property type="match status" value="1"/>
</dbReference>
<keyword evidence="12" id="KW-1003">Cell membrane</keyword>
<evidence type="ECO:0000256" key="10">
    <source>
        <dbReference type="PIRNR" id="PIRNR006268"/>
    </source>
</evidence>
<sequence length="326" mass="36161">MKKGTHSLFPCMLGMVILCVIFTGCTLARIKEPLTMTGTYFDTVIQLQVWDADEEILEHCKNLCRKYENLFSAEVESSDIGRINQAEGKPVSVSSETAELIQLGIHYGELSDGKFDITVLSASELWDFHDGKKVIPDQKVLEEAVSHIDYKNIQVDGTTVTMKDPKCRIDLGGIAKGYIADRLKEYLEKEGIEHATINLGGNVLTIGTKPDGSDYKIGIQKPFAADGEVLEVLSVHDRSVVSSGDYERYFEKDGVIYHHILDPQSGWPVQNDLDQVTILSDSSADGDALSTTCYVLGLEKGMKLIQEMDDVEAIFVTKDGEIHRSY</sequence>
<comment type="cofactor">
    <cofactor evidence="11">
        <name>Mg(2+)</name>
        <dbReference type="ChEBI" id="CHEBI:18420"/>
    </cofactor>
    <cofactor evidence="11">
        <name>Mn(2+)</name>
        <dbReference type="ChEBI" id="CHEBI:29035"/>
    </cofactor>
    <text evidence="11">Magnesium. Can also use manganese.</text>
</comment>
<accession>V8BYG3</accession>